<proteinExistence type="predicted"/>
<dbReference type="EMBL" id="CABDUW010002580">
    <property type="protein sequence ID" value="VTJ87368.1"/>
    <property type="molecule type" value="Genomic_DNA"/>
</dbReference>
<comment type="caution">
    <text evidence="2">The sequence shown here is derived from an EMBL/GenBank/DDBJ whole genome shotgun (WGS) entry which is preliminary data.</text>
</comment>
<sequence length="52" mass="5345">MASSQLGRAGVEKAPAEWQPGARRPPPAPGRAAPLAGPRHAPPWTTLVPARG</sequence>
<dbReference type="AlphaFoldDB" id="A0A5E4CZR5"/>
<evidence type="ECO:0000313" key="2">
    <source>
        <dbReference type="EMBL" id="VTJ87368.1"/>
    </source>
</evidence>
<feature type="compositionally biased region" description="Low complexity" evidence="1">
    <location>
        <begin position="30"/>
        <end position="43"/>
    </location>
</feature>
<protein>
    <submittedName>
        <fullName evidence="2">Uncharacterized protein</fullName>
    </submittedName>
</protein>
<gene>
    <name evidence="2" type="ORF">MONAX_5E044499</name>
</gene>
<organism evidence="2 3">
    <name type="scientific">Marmota monax</name>
    <name type="common">Woodchuck</name>
    <dbReference type="NCBI Taxonomy" id="9995"/>
    <lineage>
        <taxon>Eukaryota</taxon>
        <taxon>Metazoa</taxon>
        <taxon>Chordata</taxon>
        <taxon>Craniata</taxon>
        <taxon>Vertebrata</taxon>
        <taxon>Euteleostomi</taxon>
        <taxon>Mammalia</taxon>
        <taxon>Eutheria</taxon>
        <taxon>Euarchontoglires</taxon>
        <taxon>Glires</taxon>
        <taxon>Rodentia</taxon>
        <taxon>Sciuromorpha</taxon>
        <taxon>Sciuridae</taxon>
        <taxon>Xerinae</taxon>
        <taxon>Marmotini</taxon>
        <taxon>Marmota</taxon>
    </lineage>
</organism>
<feature type="non-terminal residue" evidence="2">
    <location>
        <position position="52"/>
    </location>
</feature>
<keyword evidence="3" id="KW-1185">Reference proteome</keyword>
<evidence type="ECO:0000313" key="3">
    <source>
        <dbReference type="Proteomes" id="UP000335636"/>
    </source>
</evidence>
<accession>A0A5E4CZR5</accession>
<feature type="region of interest" description="Disordered" evidence="1">
    <location>
        <begin position="1"/>
        <end position="52"/>
    </location>
</feature>
<name>A0A5E4CZR5_MARMO</name>
<evidence type="ECO:0000256" key="1">
    <source>
        <dbReference type="SAM" id="MobiDB-lite"/>
    </source>
</evidence>
<reference evidence="2" key="1">
    <citation type="submission" date="2019-04" db="EMBL/GenBank/DDBJ databases">
        <authorList>
            <person name="Alioto T."/>
            <person name="Alioto T."/>
        </authorList>
    </citation>
    <scope>NUCLEOTIDE SEQUENCE [LARGE SCALE GENOMIC DNA]</scope>
</reference>
<dbReference type="Proteomes" id="UP000335636">
    <property type="component" value="Unassembled WGS sequence"/>
</dbReference>